<gene>
    <name evidence="1" type="ORF">MDA_GLEAN10001369</name>
</gene>
<dbReference type="EMBL" id="KB106377">
    <property type="protein sequence ID" value="ELK31064.1"/>
    <property type="molecule type" value="Genomic_DNA"/>
</dbReference>
<evidence type="ECO:0000313" key="2">
    <source>
        <dbReference type="Proteomes" id="UP000010556"/>
    </source>
</evidence>
<keyword evidence="1" id="KW-0396">Initiation factor</keyword>
<dbReference type="Proteomes" id="UP000010556">
    <property type="component" value="Unassembled WGS sequence"/>
</dbReference>
<accession>L5LXC6</accession>
<sequence length="106" mass="11686">MANSGLAQKRLLKQEDDVTKVEFETGKEVDVTPTFDVRSRHASRLRRFLCAMNEGPPLARPTEGSYPARAAAPLLRSRDEKLSFPPEARLWRTHARAVTSVPGGGG</sequence>
<organism evidence="1 2">
    <name type="scientific">Myotis davidii</name>
    <name type="common">David's myotis</name>
    <dbReference type="NCBI Taxonomy" id="225400"/>
    <lineage>
        <taxon>Eukaryota</taxon>
        <taxon>Metazoa</taxon>
        <taxon>Chordata</taxon>
        <taxon>Craniata</taxon>
        <taxon>Vertebrata</taxon>
        <taxon>Euteleostomi</taxon>
        <taxon>Mammalia</taxon>
        <taxon>Eutheria</taxon>
        <taxon>Laurasiatheria</taxon>
        <taxon>Chiroptera</taxon>
        <taxon>Yangochiroptera</taxon>
        <taxon>Vespertilionidae</taxon>
        <taxon>Myotis</taxon>
    </lineage>
</organism>
<evidence type="ECO:0000313" key="1">
    <source>
        <dbReference type="EMBL" id="ELK31064.1"/>
    </source>
</evidence>
<dbReference type="AlphaFoldDB" id="L5LXC6"/>
<keyword evidence="1" id="KW-0648">Protein biosynthesis</keyword>
<protein>
    <submittedName>
        <fullName evidence="1">Eukaryotic initiation factor 4A-III</fullName>
    </submittedName>
</protein>
<dbReference type="GO" id="GO:0003743">
    <property type="term" value="F:translation initiation factor activity"/>
    <property type="evidence" value="ECO:0007669"/>
    <property type="project" value="UniProtKB-KW"/>
</dbReference>
<reference evidence="2" key="1">
    <citation type="journal article" date="2013" name="Science">
        <title>Comparative analysis of bat genomes provides insight into the evolution of flight and immunity.</title>
        <authorList>
            <person name="Zhang G."/>
            <person name="Cowled C."/>
            <person name="Shi Z."/>
            <person name="Huang Z."/>
            <person name="Bishop-Lilly K.A."/>
            <person name="Fang X."/>
            <person name="Wynne J.W."/>
            <person name="Xiong Z."/>
            <person name="Baker M.L."/>
            <person name="Zhao W."/>
            <person name="Tachedjian M."/>
            <person name="Zhu Y."/>
            <person name="Zhou P."/>
            <person name="Jiang X."/>
            <person name="Ng J."/>
            <person name="Yang L."/>
            <person name="Wu L."/>
            <person name="Xiao J."/>
            <person name="Feng Y."/>
            <person name="Chen Y."/>
            <person name="Sun X."/>
            <person name="Zhang Y."/>
            <person name="Marsh G.A."/>
            <person name="Crameri G."/>
            <person name="Broder C.C."/>
            <person name="Frey K.G."/>
            <person name="Wang L.F."/>
            <person name="Wang J."/>
        </authorList>
    </citation>
    <scope>NUCLEOTIDE SEQUENCE [LARGE SCALE GENOMIC DNA]</scope>
</reference>
<name>L5LXC6_MYODS</name>
<proteinExistence type="predicted"/>
<keyword evidence="2" id="KW-1185">Reference proteome</keyword>